<reference evidence="3" key="2">
    <citation type="submission" date="2010-04" db="EMBL/GenBank/DDBJ databases">
        <title>Genome sequence of Salinibacter ruber M8.</title>
        <authorList>
            <consortium name="Genoscope"/>
        </authorList>
    </citation>
    <scope>NUCLEOTIDE SEQUENCE [LARGE SCALE GENOMIC DNA]</scope>
    <source>
        <strain evidence="3">M8</strain>
    </source>
</reference>
<feature type="transmembrane region" description="Helical" evidence="1">
    <location>
        <begin position="155"/>
        <end position="178"/>
    </location>
</feature>
<evidence type="ECO:0000313" key="2">
    <source>
        <dbReference type="EMBL" id="CBH25263.1"/>
    </source>
</evidence>
<evidence type="ECO:0000313" key="3">
    <source>
        <dbReference type="Proteomes" id="UP000000933"/>
    </source>
</evidence>
<dbReference type="EMBL" id="FP565814">
    <property type="protein sequence ID" value="CBH25263.1"/>
    <property type="molecule type" value="Genomic_DNA"/>
</dbReference>
<dbReference type="AlphaFoldDB" id="D5HB58"/>
<keyword evidence="1" id="KW-1133">Transmembrane helix</keyword>
<dbReference type="Proteomes" id="UP000000933">
    <property type="component" value="Chromosome"/>
</dbReference>
<feature type="transmembrane region" description="Helical" evidence="1">
    <location>
        <begin position="42"/>
        <end position="73"/>
    </location>
</feature>
<organism evidence="2 3">
    <name type="scientific">Salinibacter ruber (strain M8)</name>
    <dbReference type="NCBI Taxonomy" id="761659"/>
    <lineage>
        <taxon>Bacteria</taxon>
        <taxon>Pseudomonadati</taxon>
        <taxon>Rhodothermota</taxon>
        <taxon>Rhodothermia</taxon>
        <taxon>Rhodothermales</taxon>
        <taxon>Salinibacteraceae</taxon>
        <taxon>Salinibacter</taxon>
    </lineage>
</organism>
<keyword evidence="1" id="KW-0812">Transmembrane</keyword>
<gene>
    <name evidence="2" type="ordered locus">SRM_02342</name>
</gene>
<accession>D5HB58</accession>
<dbReference type="HOGENOM" id="CLU_1383318_0_0_10"/>
<proteinExistence type="predicted"/>
<reference evidence="2 3" key="1">
    <citation type="journal article" date="2010" name="ISME J.">
        <title>Fine-scale evolution: genomic, phenotypic and ecological differentiation in two coexisting Salinibacter ruber strains.</title>
        <authorList>
            <person name="Pena A."/>
            <person name="Teeling H."/>
            <person name="Huerta-Cepas J."/>
            <person name="Santos F."/>
            <person name="Yarza P."/>
            <person name="Brito-Echeverria J."/>
            <person name="Lucio M."/>
            <person name="Schmitt-Kopplin P."/>
            <person name="Meseguer I."/>
            <person name="Schenowitz C."/>
            <person name="Dossat C."/>
            <person name="Barbe V."/>
            <person name="Dopazo J."/>
            <person name="Rossello-Mora R."/>
            <person name="Schuler M."/>
            <person name="Glockner F.O."/>
            <person name="Amann R."/>
            <person name="Gabaldon T."/>
            <person name="Anton J."/>
        </authorList>
    </citation>
    <scope>NUCLEOTIDE SEQUENCE [LARGE SCALE GENOMIC DNA]</scope>
    <source>
        <strain evidence="2 3">M8</strain>
    </source>
</reference>
<feature type="transmembrane region" description="Helical" evidence="1">
    <location>
        <begin position="93"/>
        <end position="114"/>
    </location>
</feature>
<protein>
    <recommendedName>
        <fullName evidence="4">DUF4199 domain-containing protein</fullName>
    </recommendedName>
</protein>
<keyword evidence="1" id="KW-0472">Membrane</keyword>
<name>D5HB58_SALRM</name>
<evidence type="ECO:0000256" key="1">
    <source>
        <dbReference type="SAM" id="Phobius"/>
    </source>
</evidence>
<dbReference type="KEGG" id="srm:SRM_02342"/>
<sequence>MAVLMLNFVRPFSGARRVFAGPHSFNRTTRLSYPMTPRQQSILVGAVVTGLLSTSYLGLINTICCLGVIVGGIVTTQQYAARSPGAIASGDGAVLGASAGAAGAVFSALFDVMLRPLGLDSQAIQQNVQEQLMQNMGGQGMSPEMMQQMQGDAPGLLSATGIALLLLNVVVFAIFGAIGGALGTTLFGEDEAGASGM</sequence>
<evidence type="ECO:0008006" key="4">
    <source>
        <dbReference type="Google" id="ProtNLM"/>
    </source>
</evidence>